<dbReference type="RefSeq" id="WP_072907872.1">
    <property type="nucleotide sequence ID" value="NZ_FQZT01000005.1"/>
</dbReference>
<organism evidence="2 3">
    <name type="scientific">Malonomonas rubra DSM 5091</name>
    <dbReference type="NCBI Taxonomy" id="1122189"/>
    <lineage>
        <taxon>Bacteria</taxon>
        <taxon>Pseudomonadati</taxon>
        <taxon>Thermodesulfobacteriota</taxon>
        <taxon>Desulfuromonadia</taxon>
        <taxon>Desulfuromonadales</taxon>
        <taxon>Geopsychrobacteraceae</taxon>
        <taxon>Malonomonas</taxon>
    </lineage>
</organism>
<dbReference type="AlphaFoldDB" id="A0A1M6H7F2"/>
<evidence type="ECO:0000313" key="3">
    <source>
        <dbReference type="Proteomes" id="UP000184171"/>
    </source>
</evidence>
<feature type="region of interest" description="Disordered" evidence="1">
    <location>
        <begin position="87"/>
        <end position="108"/>
    </location>
</feature>
<dbReference type="EMBL" id="FQZT01000005">
    <property type="protein sequence ID" value="SHJ18132.1"/>
    <property type="molecule type" value="Genomic_DNA"/>
</dbReference>
<evidence type="ECO:0000256" key="1">
    <source>
        <dbReference type="SAM" id="MobiDB-lite"/>
    </source>
</evidence>
<keyword evidence="3" id="KW-1185">Reference proteome</keyword>
<dbReference type="Proteomes" id="UP000184171">
    <property type="component" value="Unassembled WGS sequence"/>
</dbReference>
<proteinExistence type="predicted"/>
<gene>
    <name evidence="2" type="ORF">SAMN02745165_01718</name>
</gene>
<accession>A0A1M6H7F2</accession>
<name>A0A1M6H7F2_MALRU</name>
<sequence>MPRTRLFVLFITALTLLLAVLLAQGIRQAANPSFSQRAEKKALVATLGLTDLSIWSEARYTRHPSQADLFTPFQDYPGAFDHFPAGSIIAPGQPKPQTTLSFKQRGEQ</sequence>
<reference evidence="2 3" key="1">
    <citation type="submission" date="2016-11" db="EMBL/GenBank/DDBJ databases">
        <authorList>
            <person name="Jaros S."/>
            <person name="Januszkiewicz K."/>
            <person name="Wedrychowicz H."/>
        </authorList>
    </citation>
    <scope>NUCLEOTIDE SEQUENCE [LARGE SCALE GENOMIC DNA]</scope>
    <source>
        <strain evidence="2 3">DSM 5091</strain>
    </source>
</reference>
<dbReference type="OrthoDB" id="8527335at2"/>
<evidence type="ECO:0000313" key="2">
    <source>
        <dbReference type="EMBL" id="SHJ18132.1"/>
    </source>
</evidence>
<protein>
    <submittedName>
        <fullName evidence="2">Uncharacterized protein</fullName>
    </submittedName>
</protein>
<dbReference type="STRING" id="1122189.SAMN02745165_01718"/>